<keyword evidence="9" id="KW-1185">Reference proteome</keyword>
<proteinExistence type="inferred from homology"/>
<sequence length="405" mass="45158">MVLKRSRRRTNPQRQQPPASPPPSPRPSSSSSSWTRHITLDLLLLILANSVFHPWITLVFYLCLAAVHKHREPLAYGTLYYTAFLAVVELGMWLNHRLTYGYHRKVEWEDEVVVVTGGAHGLGRVLAEMLLRKGAKVAILDVREPDGDAYDEMERWDLIWKTADVRNSEQVKEAVDRVVKEGLTMHVHQFGPPTILINNAATAINGLPLASTIPYGPPESALSPQQATQTMTTNALGHFHALSTVLPHIIESTKGGHIITISSILAHLTPAKLADYSASKAAVSALHDTLCHELRTHPDPSVFHEVKTILVEPGQLSTELFADITRVPFYAHFFAPVLEAKDVAKEIVRWVERGDGGVIRMPFYAKCVPLLGVMPGAVQRVVRWWSGIDRAIIGRKQKETWDCPF</sequence>
<dbReference type="PANTHER" id="PTHR24322:SF736">
    <property type="entry name" value="RETINOL DEHYDROGENASE 10"/>
    <property type="match status" value="1"/>
</dbReference>
<dbReference type="RefSeq" id="XP_018688072.1">
    <property type="nucleotide sequence ID" value="XM_018842659.1"/>
</dbReference>
<dbReference type="Gene3D" id="3.40.50.720">
    <property type="entry name" value="NAD(P)-binding Rossmann-like Domain"/>
    <property type="match status" value="1"/>
</dbReference>
<dbReference type="EMBL" id="LVYI01000013">
    <property type="protein sequence ID" value="OAP54705.1"/>
    <property type="molecule type" value="Genomic_DNA"/>
</dbReference>
<name>A0A178Z6M0_9EURO</name>
<evidence type="ECO:0000256" key="2">
    <source>
        <dbReference type="ARBA" id="ARBA00022857"/>
    </source>
</evidence>
<evidence type="ECO:0000313" key="8">
    <source>
        <dbReference type="EMBL" id="OAP54705.1"/>
    </source>
</evidence>
<dbReference type="InterPro" id="IPR036291">
    <property type="entry name" value="NAD(P)-bd_dom_sf"/>
</dbReference>
<keyword evidence="6" id="KW-0812">Transmembrane</keyword>
<dbReference type="STRING" id="1367422.A0A178Z6M0"/>
<dbReference type="InterPro" id="IPR020904">
    <property type="entry name" value="Sc_DH/Rdtase_CS"/>
</dbReference>
<evidence type="ECO:0000256" key="1">
    <source>
        <dbReference type="ARBA" id="ARBA00006484"/>
    </source>
</evidence>
<dbReference type="Pfam" id="PF00106">
    <property type="entry name" value="adh_short"/>
    <property type="match status" value="1"/>
</dbReference>
<dbReference type="GO" id="GO:0016616">
    <property type="term" value="F:oxidoreductase activity, acting on the CH-OH group of donors, NAD or NADP as acceptor"/>
    <property type="evidence" value="ECO:0007669"/>
    <property type="project" value="TreeGrafter"/>
</dbReference>
<evidence type="ECO:0000256" key="5">
    <source>
        <dbReference type="SAM" id="MobiDB-lite"/>
    </source>
</evidence>
<gene>
    <name evidence="8" type="ORF">AYL99_11153</name>
</gene>
<feature type="transmembrane region" description="Helical" evidence="6">
    <location>
        <begin position="74"/>
        <end position="94"/>
    </location>
</feature>
<keyword evidence="6" id="KW-0472">Membrane</keyword>
<evidence type="ECO:0000256" key="3">
    <source>
        <dbReference type="ARBA" id="ARBA00023002"/>
    </source>
</evidence>
<dbReference type="SUPFAM" id="SSF51735">
    <property type="entry name" value="NAD(P)-binding Rossmann-fold domains"/>
    <property type="match status" value="1"/>
</dbReference>
<organism evidence="8 9">
    <name type="scientific">Fonsecaea erecta</name>
    <dbReference type="NCBI Taxonomy" id="1367422"/>
    <lineage>
        <taxon>Eukaryota</taxon>
        <taxon>Fungi</taxon>
        <taxon>Dikarya</taxon>
        <taxon>Ascomycota</taxon>
        <taxon>Pezizomycotina</taxon>
        <taxon>Eurotiomycetes</taxon>
        <taxon>Chaetothyriomycetidae</taxon>
        <taxon>Chaetothyriales</taxon>
        <taxon>Herpotrichiellaceae</taxon>
        <taxon>Fonsecaea</taxon>
    </lineage>
</organism>
<protein>
    <recommendedName>
        <fullName evidence="7">Ketoreductase domain-containing protein</fullName>
    </recommendedName>
</protein>
<dbReference type="GeneID" id="30015321"/>
<keyword evidence="2" id="KW-0521">NADP</keyword>
<feature type="region of interest" description="Disordered" evidence="5">
    <location>
        <begin position="1"/>
        <end position="32"/>
    </location>
</feature>
<dbReference type="PANTHER" id="PTHR24322">
    <property type="entry name" value="PKSB"/>
    <property type="match status" value="1"/>
</dbReference>
<dbReference type="InterPro" id="IPR002347">
    <property type="entry name" value="SDR_fam"/>
</dbReference>
<dbReference type="SMART" id="SM00822">
    <property type="entry name" value="PKS_KR"/>
    <property type="match status" value="1"/>
</dbReference>
<evidence type="ECO:0000259" key="7">
    <source>
        <dbReference type="SMART" id="SM00822"/>
    </source>
</evidence>
<dbReference type="PRINTS" id="PR00081">
    <property type="entry name" value="GDHRDH"/>
</dbReference>
<dbReference type="AlphaFoldDB" id="A0A178Z6M0"/>
<evidence type="ECO:0000313" key="9">
    <source>
        <dbReference type="Proteomes" id="UP000078343"/>
    </source>
</evidence>
<dbReference type="PROSITE" id="PS00061">
    <property type="entry name" value="ADH_SHORT"/>
    <property type="match status" value="1"/>
</dbReference>
<accession>A0A178Z6M0</accession>
<comment type="similarity">
    <text evidence="1 4">Belongs to the short-chain dehydrogenases/reductases (SDR) family.</text>
</comment>
<dbReference type="InterPro" id="IPR057326">
    <property type="entry name" value="KR_dom"/>
</dbReference>
<dbReference type="Proteomes" id="UP000078343">
    <property type="component" value="Unassembled WGS sequence"/>
</dbReference>
<comment type="caution">
    <text evidence="8">The sequence shown here is derived from an EMBL/GenBank/DDBJ whole genome shotgun (WGS) entry which is preliminary data.</text>
</comment>
<keyword evidence="6" id="KW-1133">Transmembrane helix</keyword>
<reference evidence="8 9" key="1">
    <citation type="submission" date="2016-04" db="EMBL/GenBank/DDBJ databases">
        <title>Draft genome of Fonsecaea erecta CBS 125763.</title>
        <authorList>
            <person name="Weiss V.A."/>
            <person name="Vicente V.A."/>
            <person name="Raittz R.T."/>
            <person name="Moreno L.F."/>
            <person name="De Souza E.M."/>
            <person name="Pedrosa F.O."/>
            <person name="Steffens M.B."/>
            <person name="Faoro H."/>
            <person name="Tadra-Sfeir M.Z."/>
            <person name="Najafzadeh M.J."/>
            <person name="Felipe M.S."/>
            <person name="Teixeira M."/>
            <person name="Sun J."/>
            <person name="Xi L."/>
            <person name="Gomes R."/>
            <person name="De Azevedo C.M."/>
            <person name="Salgado C.G."/>
            <person name="Da Silva M.B."/>
            <person name="Nascimento M.F."/>
            <person name="Queiroz-Telles F."/>
            <person name="Attili D.S."/>
            <person name="Gorbushina A."/>
        </authorList>
    </citation>
    <scope>NUCLEOTIDE SEQUENCE [LARGE SCALE GENOMIC DNA]</scope>
    <source>
        <strain evidence="8 9">CBS 125763</strain>
    </source>
</reference>
<feature type="compositionally biased region" description="Basic residues" evidence="5">
    <location>
        <begin position="1"/>
        <end position="11"/>
    </location>
</feature>
<keyword evidence="3" id="KW-0560">Oxidoreductase</keyword>
<feature type="domain" description="Ketoreductase" evidence="7">
    <location>
        <begin position="111"/>
        <end position="312"/>
    </location>
</feature>
<evidence type="ECO:0000256" key="4">
    <source>
        <dbReference type="RuleBase" id="RU000363"/>
    </source>
</evidence>
<evidence type="ECO:0000256" key="6">
    <source>
        <dbReference type="SAM" id="Phobius"/>
    </source>
</evidence>
<dbReference type="OrthoDB" id="5840532at2759"/>
<dbReference type="PRINTS" id="PR00080">
    <property type="entry name" value="SDRFAMILY"/>
</dbReference>
<feature type="transmembrane region" description="Helical" evidence="6">
    <location>
        <begin position="42"/>
        <end position="68"/>
    </location>
</feature>